<keyword evidence="3" id="KW-1185">Reference proteome</keyword>
<feature type="domain" description="MULE transposase" evidence="1">
    <location>
        <begin position="50"/>
        <end position="147"/>
    </location>
</feature>
<gene>
    <name evidence="2" type="ORF">Ahy_B03g068659</name>
</gene>
<evidence type="ECO:0000313" key="3">
    <source>
        <dbReference type="Proteomes" id="UP000289738"/>
    </source>
</evidence>
<evidence type="ECO:0000313" key="2">
    <source>
        <dbReference type="EMBL" id="RYR23434.1"/>
    </source>
</evidence>
<protein>
    <recommendedName>
        <fullName evidence="1">MULE transposase domain-containing protein</fullName>
    </recommendedName>
</protein>
<dbReference type="EMBL" id="SDMP01000013">
    <property type="protein sequence ID" value="RYR23434.1"/>
    <property type="molecule type" value="Genomic_DNA"/>
</dbReference>
<accession>A0A445AAE8</accession>
<name>A0A445AAE8_ARAHY</name>
<dbReference type="Proteomes" id="UP000289738">
    <property type="component" value="Chromosome B03"/>
</dbReference>
<organism evidence="2 3">
    <name type="scientific">Arachis hypogaea</name>
    <name type="common">Peanut</name>
    <dbReference type="NCBI Taxonomy" id="3818"/>
    <lineage>
        <taxon>Eukaryota</taxon>
        <taxon>Viridiplantae</taxon>
        <taxon>Streptophyta</taxon>
        <taxon>Embryophyta</taxon>
        <taxon>Tracheophyta</taxon>
        <taxon>Spermatophyta</taxon>
        <taxon>Magnoliopsida</taxon>
        <taxon>eudicotyledons</taxon>
        <taxon>Gunneridae</taxon>
        <taxon>Pentapetalae</taxon>
        <taxon>rosids</taxon>
        <taxon>fabids</taxon>
        <taxon>Fabales</taxon>
        <taxon>Fabaceae</taxon>
        <taxon>Papilionoideae</taxon>
        <taxon>50 kb inversion clade</taxon>
        <taxon>dalbergioids sensu lato</taxon>
        <taxon>Dalbergieae</taxon>
        <taxon>Pterocarpus clade</taxon>
        <taxon>Arachis</taxon>
    </lineage>
</organism>
<comment type="caution">
    <text evidence="2">The sequence shown here is derived from an EMBL/GenBank/DDBJ whole genome shotgun (WGS) entry which is preliminary data.</text>
</comment>
<dbReference type="Pfam" id="PF10551">
    <property type="entry name" value="MULE"/>
    <property type="match status" value="1"/>
</dbReference>
<dbReference type="InterPro" id="IPR018289">
    <property type="entry name" value="MULE_transposase_dom"/>
</dbReference>
<dbReference type="PANTHER" id="PTHR31973">
    <property type="entry name" value="POLYPROTEIN, PUTATIVE-RELATED"/>
    <property type="match status" value="1"/>
</dbReference>
<dbReference type="AlphaFoldDB" id="A0A445AAE8"/>
<dbReference type="PANTHER" id="PTHR31973:SF195">
    <property type="entry name" value="MUDR FAMILY TRANSPOSASE"/>
    <property type="match status" value="1"/>
</dbReference>
<evidence type="ECO:0000259" key="1">
    <source>
        <dbReference type="Pfam" id="PF10551"/>
    </source>
</evidence>
<reference evidence="2 3" key="1">
    <citation type="submission" date="2019-01" db="EMBL/GenBank/DDBJ databases">
        <title>Sequencing of cultivated peanut Arachis hypogaea provides insights into genome evolution and oil improvement.</title>
        <authorList>
            <person name="Chen X."/>
        </authorList>
    </citation>
    <scope>NUCLEOTIDE SEQUENCE [LARGE SCALE GENOMIC DNA]</scope>
    <source>
        <strain evidence="3">cv. Fuhuasheng</strain>
        <tissue evidence="2">Leaves</tissue>
    </source>
</reference>
<proteinExistence type="predicted"/>
<sequence length="237" mass="27471">MCHKEPSAMFHFETMPAYQGDDLVLDIRVLHRVFWSYYPYIKAFRHCKSVVQVDGTHLYEKYKGCLLVAVSQNSNNNIMPITFAIMEGETYNAWYFFLSNLRQHVVTCDGVGLISDRHDSIRLAIARSNGAWSPLRAFHIFCIRHIESSFLRKFKVPCLQKLILFICFLSYANGVRLTPTGLTGFHMQYTLAFDGGYQSGHMTICRQIKNYRHIIQRQSTLTNRKMKCVSLRPPSLD</sequence>